<dbReference type="PANTHER" id="PTHR46525">
    <property type="entry name" value="EMB|CAB72159.1"/>
    <property type="match status" value="1"/>
</dbReference>
<comment type="caution">
    <text evidence="2">The sequence shown here is derived from an EMBL/GenBank/DDBJ whole genome shotgun (WGS) entry which is preliminary data.</text>
</comment>
<keyword evidence="3" id="KW-1185">Reference proteome</keyword>
<name>A0A835H8P2_9MAGN</name>
<organism evidence="2 3">
    <name type="scientific">Coptis chinensis</name>
    <dbReference type="NCBI Taxonomy" id="261450"/>
    <lineage>
        <taxon>Eukaryota</taxon>
        <taxon>Viridiplantae</taxon>
        <taxon>Streptophyta</taxon>
        <taxon>Embryophyta</taxon>
        <taxon>Tracheophyta</taxon>
        <taxon>Spermatophyta</taxon>
        <taxon>Magnoliopsida</taxon>
        <taxon>Ranunculales</taxon>
        <taxon>Ranunculaceae</taxon>
        <taxon>Coptidoideae</taxon>
        <taxon>Coptis</taxon>
    </lineage>
</organism>
<dbReference type="Proteomes" id="UP000631114">
    <property type="component" value="Unassembled WGS sequence"/>
</dbReference>
<dbReference type="GO" id="GO:0010150">
    <property type="term" value="P:leaf senescence"/>
    <property type="evidence" value="ECO:0007669"/>
    <property type="project" value="UniProtKB-ARBA"/>
</dbReference>
<protein>
    <recommendedName>
        <fullName evidence="4">Senescence regulator</fullName>
    </recommendedName>
</protein>
<evidence type="ECO:0000256" key="1">
    <source>
        <dbReference type="ARBA" id="ARBA00034773"/>
    </source>
</evidence>
<dbReference type="PANTHER" id="PTHR46525:SF2">
    <property type="entry name" value="EMB|CAB72159.1"/>
    <property type="match status" value="1"/>
</dbReference>
<dbReference type="InterPro" id="IPR007608">
    <property type="entry name" value="Senescence_reg_S40"/>
</dbReference>
<evidence type="ECO:0000313" key="3">
    <source>
        <dbReference type="Proteomes" id="UP000631114"/>
    </source>
</evidence>
<reference evidence="2 3" key="1">
    <citation type="submission" date="2020-10" db="EMBL/GenBank/DDBJ databases">
        <title>The Coptis chinensis genome and diversification of protoberbering-type alkaloids.</title>
        <authorList>
            <person name="Wang B."/>
            <person name="Shu S."/>
            <person name="Song C."/>
            <person name="Liu Y."/>
        </authorList>
    </citation>
    <scope>NUCLEOTIDE SEQUENCE [LARGE SCALE GENOMIC DNA]</scope>
    <source>
        <strain evidence="2">HL-2020</strain>
        <tissue evidence="2">Leaf</tissue>
    </source>
</reference>
<accession>A0A835H8P2</accession>
<sequence>MASFKNYLTKPTHRGLINPEPMFEFDESDLWNSNEVPISNADFKKSQIRSGSKVPKKKSTKLVVEKGGLTASSVPINIPDWSKILKDDYNNRRVESDHDEDVDDEDMKVPPHEFLARQFARTGVTSFSVHEGFGRTLKGRDLSRVRDAIWKQTGFED</sequence>
<evidence type="ECO:0008006" key="4">
    <source>
        <dbReference type="Google" id="ProtNLM"/>
    </source>
</evidence>
<comment type="similarity">
    <text evidence="1">Belongs to the senescence regulator S40 family.</text>
</comment>
<evidence type="ECO:0000313" key="2">
    <source>
        <dbReference type="EMBL" id="KAF9594839.1"/>
    </source>
</evidence>
<dbReference type="OrthoDB" id="1917735at2759"/>
<proteinExistence type="inferred from homology"/>
<dbReference type="Pfam" id="PF04520">
    <property type="entry name" value="Senescence_reg"/>
    <property type="match status" value="1"/>
</dbReference>
<dbReference type="EMBL" id="JADFTS010000008">
    <property type="protein sequence ID" value="KAF9594839.1"/>
    <property type="molecule type" value="Genomic_DNA"/>
</dbReference>
<gene>
    <name evidence="2" type="ORF">IFM89_034822</name>
</gene>
<dbReference type="AlphaFoldDB" id="A0A835H8P2"/>